<dbReference type="CDD" id="cd00448">
    <property type="entry name" value="YjgF_YER057c_UK114_family"/>
    <property type="match status" value="1"/>
</dbReference>
<dbReference type="Gene3D" id="3.30.1330.40">
    <property type="entry name" value="RutC-like"/>
    <property type="match status" value="1"/>
</dbReference>
<dbReference type="AlphaFoldDB" id="A0A1B2DU70"/>
<accession>A0A1B2DU70</accession>
<reference evidence="2" key="1">
    <citation type="submission" date="2016-08" db="EMBL/GenBank/DDBJ databases">
        <title>Complete Genome Seqeunce of Paenibacillus sp. nov. IHBB 9852 from high altitute lake of Indian trans-Himalayas.</title>
        <authorList>
            <person name="Kiran S."/>
            <person name="Swarnkar M.K."/>
            <person name="Rana A."/>
            <person name="Tewari R."/>
            <person name="Gulati A."/>
        </authorList>
    </citation>
    <scope>NUCLEOTIDE SEQUENCE [LARGE SCALE GENOMIC DNA]</scope>
    <source>
        <strain evidence="2">IHBB 9852</strain>
    </source>
</reference>
<organism evidence="2">
    <name type="scientific">Paenibacillus ihbetae</name>
    <dbReference type="NCBI Taxonomy" id="1870820"/>
    <lineage>
        <taxon>Bacteria</taxon>
        <taxon>Bacillati</taxon>
        <taxon>Bacillota</taxon>
        <taxon>Bacilli</taxon>
        <taxon>Bacillales</taxon>
        <taxon>Paenibacillaceae</taxon>
        <taxon>Paenibacillus</taxon>
    </lineage>
</organism>
<dbReference type="GO" id="GO:0019239">
    <property type="term" value="F:deaminase activity"/>
    <property type="evidence" value="ECO:0007669"/>
    <property type="project" value="TreeGrafter"/>
</dbReference>
<evidence type="ECO:0000256" key="1">
    <source>
        <dbReference type="ARBA" id="ARBA00010552"/>
    </source>
</evidence>
<name>A0A1B2DU70_9BACL</name>
<gene>
    <name evidence="2" type="ORF">BBD41_00885</name>
</gene>
<sequence length="140" mass="15462">MKEPIETNRSADLPFSSAVEAGQMIFVSGQGGLISETGAIVGPDLEAQTVQTIENIREILHAAGLTLDDVVKTNVYLSDRRLYEEFNRIYRRFFHPPFPSRTAVYCELNYGLLVEIDAIAVRRPQETGGGISQCLPDSTS</sequence>
<comment type="similarity">
    <text evidence="1">Belongs to the RutC family.</text>
</comment>
<evidence type="ECO:0000313" key="2">
    <source>
        <dbReference type="EMBL" id="ANY71256.1"/>
    </source>
</evidence>
<dbReference type="EMBL" id="CP016809">
    <property type="protein sequence ID" value="ANY71256.1"/>
    <property type="molecule type" value="Genomic_DNA"/>
</dbReference>
<dbReference type="PANTHER" id="PTHR11803:SF58">
    <property type="entry name" value="PROTEIN HMF1-RELATED"/>
    <property type="match status" value="1"/>
</dbReference>
<dbReference type="KEGG" id="pib:BBD41_00885"/>
<dbReference type="GO" id="GO:0005829">
    <property type="term" value="C:cytosol"/>
    <property type="evidence" value="ECO:0007669"/>
    <property type="project" value="TreeGrafter"/>
</dbReference>
<proteinExistence type="inferred from homology"/>
<dbReference type="PANTHER" id="PTHR11803">
    <property type="entry name" value="2-IMINOBUTANOATE/2-IMINOPROPANOATE DEAMINASE RIDA"/>
    <property type="match status" value="1"/>
</dbReference>
<dbReference type="InterPro" id="IPR035959">
    <property type="entry name" value="RutC-like_sf"/>
</dbReference>
<dbReference type="InterPro" id="IPR006175">
    <property type="entry name" value="YjgF/YER057c/UK114"/>
</dbReference>
<dbReference type="RefSeq" id="WP_099476408.1">
    <property type="nucleotide sequence ID" value="NZ_CP016809.1"/>
</dbReference>
<dbReference type="Pfam" id="PF01042">
    <property type="entry name" value="Ribonuc_L-PSP"/>
    <property type="match status" value="1"/>
</dbReference>
<protein>
    <submittedName>
        <fullName evidence="2">Reactive intermediate/imine deaminase</fullName>
    </submittedName>
</protein>
<dbReference type="SUPFAM" id="SSF55298">
    <property type="entry name" value="YjgF-like"/>
    <property type="match status" value="1"/>
</dbReference>